<evidence type="ECO:0000259" key="8">
    <source>
        <dbReference type="Pfam" id="PF05645"/>
    </source>
</evidence>
<organism evidence="11 12">
    <name type="scientific">Erythroxylum novogranatense</name>
    <dbReference type="NCBI Taxonomy" id="1862640"/>
    <lineage>
        <taxon>Eukaryota</taxon>
        <taxon>Viridiplantae</taxon>
        <taxon>Streptophyta</taxon>
        <taxon>Embryophyta</taxon>
        <taxon>Tracheophyta</taxon>
        <taxon>Spermatophyta</taxon>
        <taxon>Magnoliopsida</taxon>
        <taxon>eudicotyledons</taxon>
        <taxon>Gunneridae</taxon>
        <taxon>Pentapetalae</taxon>
        <taxon>rosids</taxon>
        <taxon>fabids</taxon>
        <taxon>Malpighiales</taxon>
        <taxon>Erythroxylaceae</taxon>
        <taxon>Erythroxylum</taxon>
    </lineage>
</organism>
<evidence type="ECO:0000256" key="4">
    <source>
        <dbReference type="ARBA" id="ARBA00022478"/>
    </source>
</evidence>
<dbReference type="GO" id="GO:0005666">
    <property type="term" value="C:RNA polymerase III complex"/>
    <property type="evidence" value="ECO:0007669"/>
    <property type="project" value="UniProtKB-UniRule"/>
</dbReference>
<evidence type="ECO:0000256" key="5">
    <source>
        <dbReference type="ARBA" id="ARBA00023163"/>
    </source>
</evidence>
<dbReference type="Gene3D" id="1.10.10.10">
    <property type="entry name" value="Winged helix-like DNA-binding domain superfamily/Winged helix DNA-binding domain"/>
    <property type="match status" value="4"/>
</dbReference>
<dbReference type="InterPro" id="IPR036388">
    <property type="entry name" value="WH-like_DNA-bd_sf"/>
</dbReference>
<dbReference type="InterPro" id="IPR055207">
    <property type="entry name" value="POLR3C_WHD"/>
</dbReference>
<dbReference type="Pfam" id="PF08221">
    <property type="entry name" value="HTH_9"/>
    <property type="match status" value="1"/>
</dbReference>
<protein>
    <recommendedName>
        <fullName evidence="3 7">DNA-directed RNA polymerase III subunit RPC3</fullName>
        <shortName evidence="7">RNA polymerase III subunit C3</shortName>
    </recommendedName>
</protein>
<dbReference type="PANTHER" id="PTHR12949">
    <property type="entry name" value="RNA POLYMERASE III DNA DIRECTED -RELATED"/>
    <property type="match status" value="1"/>
</dbReference>
<evidence type="ECO:0000313" key="11">
    <source>
        <dbReference type="EMBL" id="KAJ8771523.1"/>
    </source>
</evidence>
<dbReference type="PANTHER" id="PTHR12949:SF0">
    <property type="entry name" value="DNA-DIRECTED RNA POLYMERASE III SUBUNIT RPC3"/>
    <property type="match status" value="1"/>
</dbReference>
<dbReference type="Pfam" id="PF05645">
    <property type="entry name" value="RNA_pol_Rpc82"/>
    <property type="match status" value="1"/>
</dbReference>
<keyword evidence="4 7" id="KW-0240">DNA-directed RNA polymerase</keyword>
<dbReference type="AlphaFoldDB" id="A0AAV8TXB0"/>
<proteinExistence type="inferred from homology"/>
<accession>A0AAV8TXB0</accession>
<comment type="caution">
    <text evidence="11">The sequence shown here is derived from an EMBL/GenBank/DDBJ whole genome shotgun (WGS) entry which is preliminary data.</text>
</comment>
<name>A0AAV8TXB0_9ROSI</name>
<dbReference type="FunFam" id="1.10.10.10:FF:000218">
    <property type="entry name" value="DNA-directed RNA polymerase III subunit RPC3"/>
    <property type="match status" value="1"/>
</dbReference>
<comment type="function">
    <text evidence="7">DNA-dependent RNA polymerase catalyzes the transcription of DNA into RNA using the four ribonucleoside triphosphates as substrates. Specific core component of RNA polymerase III which synthesizes small RNAs, such as 5S rRNA and tRNAs.</text>
</comment>
<evidence type="ECO:0000313" key="12">
    <source>
        <dbReference type="Proteomes" id="UP001159364"/>
    </source>
</evidence>
<comment type="similarity">
    <text evidence="2 7">Belongs to the eukaryotic RPC3/POLR3C RNA polymerase subunit family.</text>
</comment>
<dbReference type="InterPro" id="IPR008806">
    <property type="entry name" value="RNA_pol_III_Rpc82_C"/>
</dbReference>
<feature type="domain" description="RNA polymerase III Rpc82 C -terminal" evidence="8">
    <location>
        <begin position="148"/>
        <end position="367"/>
    </location>
</feature>
<feature type="domain" description="DNA-directed RNA polymerase III subunit RPC3 winged-helix" evidence="10">
    <location>
        <begin position="374"/>
        <end position="434"/>
    </location>
</feature>
<comment type="subunit">
    <text evidence="7">Component of the RNA polymerase III (Pol III) complex consisting of 17 subunits.</text>
</comment>
<dbReference type="Pfam" id="PF22536">
    <property type="entry name" value="WHD_POLR3C"/>
    <property type="match status" value="1"/>
</dbReference>
<evidence type="ECO:0000256" key="6">
    <source>
        <dbReference type="ARBA" id="ARBA00023242"/>
    </source>
</evidence>
<feature type="domain" description="RNA polymerase III subunit RPC82-related helix-turn-helix" evidence="9">
    <location>
        <begin position="10"/>
        <end position="67"/>
    </location>
</feature>
<dbReference type="GO" id="GO:0003697">
    <property type="term" value="F:single-stranded DNA binding"/>
    <property type="evidence" value="ECO:0007669"/>
    <property type="project" value="UniProtKB-UniRule"/>
</dbReference>
<dbReference type="InterPro" id="IPR039748">
    <property type="entry name" value="RPC3"/>
</dbReference>
<gene>
    <name evidence="11" type="ORF">K2173_026700</name>
</gene>
<sequence>MATQHGIKFALHIITNHFGNLVAKVCECLLRRGPLSLQHVIRYTELSKIQVKNSLLVLIQHNCVQAFYLDEPDAPKSTQYMVLFDNIIHRVRFSKFLVTVSQEFDKMCVDLTEALLQHGRLTLNQIHDRFNSIQKEGNSISLDAVQENLHKLVTSHYVERCPLSEPVLTQPDQDEVPARKRGAKSSKIIVEPETLEQRVIAAAVPVEAKRFSLITDDERNADAVKDKCDSCTEHVGEKRKYDALESDVDSGGTEEQAVLWRVNFDEFIRRLRHKACTENIRTRLDDGAAIVISAMLEASRKEEKKVKTAKSAPLSLDSIYEEVIKNEMGRNMTFDHVRASLFQLSSGPPFVIVEDDSYIIDFKCIMKLAQSDEVESVVLKRYGKDAYRIFRSLSEAGRLLETDKISDTVFVEKKETTNILYKMWQDNYIHMEKIVVGTTIFLLWKINKETLWKTVLDEMFHAALNLSIRMAYELEQQQEVLNLPADRREGPMKVKFERLKKVRMLLESSQMKLDDAIMLFHDF</sequence>
<dbReference type="InterPro" id="IPR013197">
    <property type="entry name" value="RNA_pol_III_RPC82-rel_HTH"/>
</dbReference>
<evidence type="ECO:0000259" key="9">
    <source>
        <dbReference type="Pfam" id="PF08221"/>
    </source>
</evidence>
<evidence type="ECO:0000256" key="1">
    <source>
        <dbReference type="ARBA" id="ARBA00004123"/>
    </source>
</evidence>
<keyword evidence="12" id="KW-1185">Reference proteome</keyword>
<dbReference type="FunFam" id="1.10.10.10:FF:000515">
    <property type="entry name" value="DNA-directed RNA polymerase III subunit rpc3"/>
    <property type="match status" value="1"/>
</dbReference>
<evidence type="ECO:0000259" key="10">
    <source>
        <dbReference type="Pfam" id="PF22536"/>
    </source>
</evidence>
<evidence type="ECO:0000256" key="2">
    <source>
        <dbReference type="ARBA" id="ARBA00007206"/>
    </source>
</evidence>
<dbReference type="EMBL" id="JAIWQS010000002">
    <property type="protein sequence ID" value="KAJ8771523.1"/>
    <property type="molecule type" value="Genomic_DNA"/>
</dbReference>
<comment type="subcellular location">
    <subcellularLocation>
        <location evidence="1 7">Nucleus</location>
    </subcellularLocation>
</comment>
<keyword evidence="6 7" id="KW-0539">Nucleus</keyword>
<evidence type="ECO:0000256" key="7">
    <source>
        <dbReference type="RuleBase" id="RU367076"/>
    </source>
</evidence>
<dbReference type="Proteomes" id="UP001159364">
    <property type="component" value="Linkage Group LG02"/>
</dbReference>
<keyword evidence="5 7" id="KW-0804">Transcription</keyword>
<dbReference type="GO" id="GO:0006351">
    <property type="term" value="P:DNA-templated transcription"/>
    <property type="evidence" value="ECO:0007669"/>
    <property type="project" value="InterPro"/>
</dbReference>
<reference evidence="11 12" key="1">
    <citation type="submission" date="2021-09" db="EMBL/GenBank/DDBJ databases">
        <title>Genomic insights and catalytic innovation underlie evolution of tropane alkaloids biosynthesis.</title>
        <authorList>
            <person name="Wang Y.-J."/>
            <person name="Tian T."/>
            <person name="Huang J.-P."/>
            <person name="Huang S.-X."/>
        </authorList>
    </citation>
    <scope>NUCLEOTIDE SEQUENCE [LARGE SCALE GENOMIC DNA]</scope>
    <source>
        <strain evidence="11">KIB-2018</strain>
        <tissue evidence="11">Leaf</tissue>
    </source>
</reference>
<evidence type="ECO:0000256" key="3">
    <source>
        <dbReference type="ARBA" id="ARBA00016689"/>
    </source>
</evidence>